<evidence type="ECO:0000313" key="2">
    <source>
        <dbReference type="Proteomes" id="UP001060085"/>
    </source>
</evidence>
<evidence type="ECO:0000313" key="1">
    <source>
        <dbReference type="EMBL" id="KAI5681147.1"/>
    </source>
</evidence>
<sequence>MQWQKEGRRRGREEEKKGRTREREEKRRKGKRKSRGGKGRSSGSADLPYVMILLKMIMARVCVLNSIDIDNGHSMCVISKNNTFSMCIILNDNTYTICVIFHLSTCPATSAATSLISHCHLINLA</sequence>
<reference evidence="2" key="1">
    <citation type="journal article" date="2023" name="Nat. Plants">
        <title>Single-cell RNA sequencing provides a high-resolution roadmap for understanding the multicellular compartmentation of specialized metabolism.</title>
        <authorList>
            <person name="Sun S."/>
            <person name="Shen X."/>
            <person name="Li Y."/>
            <person name="Li Y."/>
            <person name="Wang S."/>
            <person name="Li R."/>
            <person name="Zhang H."/>
            <person name="Shen G."/>
            <person name="Guo B."/>
            <person name="Wei J."/>
            <person name="Xu J."/>
            <person name="St-Pierre B."/>
            <person name="Chen S."/>
            <person name="Sun C."/>
        </authorList>
    </citation>
    <scope>NUCLEOTIDE SEQUENCE [LARGE SCALE GENOMIC DNA]</scope>
</reference>
<accession>A0ACC0C8I7</accession>
<gene>
    <name evidence="1" type="ORF">M9H77_02374</name>
</gene>
<name>A0ACC0C8I7_CATRO</name>
<keyword evidence="2" id="KW-1185">Reference proteome</keyword>
<dbReference type="Proteomes" id="UP001060085">
    <property type="component" value="Linkage Group LG01"/>
</dbReference>
<proteinExistence type="predicted"/>
<comment type="caution">
    <text evidence="1">The sequence shown here is derived from an EMBL/GenBank/DDBJ whole genome shotgun (WGS) entry which is preliminary data.</text>
</comment>
<organism evidence="1 2">
    <name type="scientific">Catharanthus roseus</name>
    <name type="common">Madagascar periwinkle</name>
    <name type="synonym">Vinca rosea</name>
    <dbReference type="NCBI Taxonomy" id="4058"/>
    <lineage>
        <taxon>Eukaryota</taxon>
        <taxon>Viridiplantae</taxon>
        <taxon>Streptophyta</taxon>
        <taxon>Embryophyta</taxon>
        <taxon>Tracheophyta</taxon>
        <taxon>Spermatophyta</taxon>
        <taxon>Magnoliopsida</taxon>
        <taxon>eudicotyledons</taxon>
        <taxon>Gunneridae</taxon>
        <taxon>Pentapetalae</taxon>
        <taxon>asterids</taxon>
        <taxon>lamiids</taxon>
        <taxon>Gentianales</taxon>
        <taxon>Apocynaceae</taxon>
        <taxon>Rauvolfioideae</taxon>
        <taxon>Vinceae</taxon>
        <taxon>Catharanthinae</taxon>
        <taxon>Catharanthus</taxon>
    </lineage>
</organism>
<protein>
    <submittedName>
        <fullName evidence="1">Uncharacterized protein</fullName>
    </submittedName>
</protein>
<dbReference type="EMBL" id="CM044701">
    <property type="protein sequence ID" value="KAI5681147.1"/>
    <property type="molecule type" value="Genomic_DNA"/>
</dbReference>